<evidence type="ECO:0000313" key="9">
    <source>
        <dbReference type="EMBL" id="CBZ50519.1"/>
    </source>
</evidence>
<comment type="similarity">
    <text evidence="2">Belongs to the SLC29A/ENT transporter (TC 2.A.57) family.</text>
</comment>
<proteinExistence type="inferred from homology"/>
<dbReference type="EMBL" id="LN714478">
    <property type="protein sequence ID" value="CEL65129.1"/>
    <property type="molecule type" value="Genomic_DNA"/>
</dbReference>
<feature type="transmembrane region" description="Helical" evidence="8">
    <location>
        <begin position="536"/>
        <end position="556"/>
    </location>
</feature>
<feature type="region of interest" description="Disordered" evidence="7">
    <location>
        <begin position="315"/>
        <end position="366"/>
    </location>
</feature>
<keyword evidence="4 8" id="KW-0812">Transmembrane</keyword>
<evidence type="ECO:0000256" key="8">
    <source>
        <dbReference type="SAM" id="Phobius"/>
    </source>
</evidence>
<feature type="compositionally biased region" description="Basic and acidic residues" evidence="7">
    <location>
        <begin position="491"/>
        <end position="511"/>
    </location>
</feature>
<evidence type="ECO:0000256" key="2">
    <source>
        <dbReference type="ARBA" id="ARBA00007965"/>
    </source>
</evidence>
<reference evidence="10" key="4">
    <citation type="journal article" date="2015" name="PLoS ONE">
        <title>Comprehensive Evaluation of Toxoplasma gondii VEG and Neospora caninum LIV Genomes with Tachyzoite Stage Transcriptome and Proteome Defines Novel Transcript Features.</title>
        <authorList>
            <person name="Ramaprasad A."/>
            <person name="Mourier T."/>
            <person name="Naeem R."/>
            <person name="Malas T.B."/>
            <person name="Moussa E."/>
            <person name="Panigrahi A."/>
            <person name="Vermont S.J."/>
            <person name="Otto T.D."/>
            <person name="Wastling J."/>
            <person name="Pain A."/>
        </authorList>
    </citation>
    <scope>NUCLEOTIDE SEQUENCE</scope>
    <source>
        <strain evidence="10">Liverpool</strain>
    </source>
</reference>
<keyword evidence="3" id="KW-0813">Transport</keyword>
<dbReference type="OMA" id="ICGFTPY"/>
<feature type="transmembrane region" description="Helical" evidence="8">
    <location>
        <begin position="176"/>
        <end position="197"/>
    </location>
</feature>
<dbReference type="PANTHER" id="PTHR10332">
    <property type="entry name" value="EQUILIBRATIVE NUCLEOSIDE TRANSPORTER"/>
    <property type="match status" value="1"/>
</dbReference>
<evidence type="ECO:0000256" key="3">
    <source>
        <dbReference type="ARBA" id="ARBA00022448"/>
    </source>
</evidence>
<dbReference type="EMBL" id="FR823384">
    <property type="protein sequence ID" value="CBZ50519.1"/>
    <property type="molecule type" value="Genomic_DNA"/>
</dbReference>
<feature type="compositionally biased region" description="Basic and acidic residues" evidence="7">
    <location>
        <begin position="686"/>
        <end position="705"/>
    </location>
</feature>
<feature type="compositionally biased region" description="Basic and acidic residues" evidence="7">
    <location>
        <begin position="723"/>
        <end position="732"/>
    </location>
</feature>
<dbReference type="OrthoDB" id="331497at2759"/>
<reference evidence="9" key="2">
    <citation type="submission" date="2011-03" db="EMBL/GenBank/DDBJ databases">
        <title>Comparative genomics and transcriptomics of Neospora caninum and Toxoplasma gondii.</title>
        <authorList>
            <person name="Reid A.J."/>
            <person name="Sohal A."/>
            <person name="Harris D."/>
            <person name="Quail M."/>
            <person name="Sanders M."/>
            <person name="Berriman M."/>
            <person name="Wastling J.M."/>
            <person name="Pain A."/>
        </authorList>
    </citation>
    <scope>NUCLEOTIDE SEQUENCE</scope>
    <source>
        <strain evidence="9">Liverpool</strain>
    </source>
</reference>
<feature type="region of interest" description="Disordered" evidence="7">
    <location>
        <begin position="675"/>
        <end position="769"/>
    </location>
</feature>
<dbReference type="GO" id="GO:0005886">
    <property type="term" value="C:plasma membrane"/>
    <property type="evidence" value="ECO:0007669"/>
    <property type="project" value="TreeGrafter"/>
</dbReference>
<evidence type="ECO:0000256" key="5">
    <source>
        <dbReference type="ARBA" id="ARBA00022989"/>
    </source>
</evidence>
<evidence type="ECO:0000256" key="4">
    <source>
        <dbReference type="ARBA" id="ARBA00022692"/>
    </source>
</evidence>
<feature type="compositionally biased region" description="Basic and acidic residues" evidence="7">
    <location>
        <begin position="337"/>
        <end position="346"/>
    </location>
</feature>
<dbReference type="AlphaFoldDB" id="F0VA30"/>
<feature type="transmembrane region" description="Helical" evidence="8">
    <location>
        <begin position="772"/>
        <end position="798"/>
    </location>
</feature>
<feature type="compositionally biased region" description="Basic and acidic residues" evidence="7">
    <location>
        <begin position="518"/>
        <end position="528"/>
    </location>
</feature>
<feature type="region of interest" description="Disordered" evidence="7">
    <location>
        <begin position="469"/>
        <end position="531"/>
    </location>
</feature>
<gene>
    <name evidence="10" type="ORF">BN1204_009880</name>
    <name evidence="9" type="ORF">NCLIV_009880</name>
</gene>
<reference evidence="11" key="3">
    <citation type="journal article" date="2012" name="PLoS Pathog.">
        <title>Comparative genomics of the apicomplexan parasites Toxoplasma gondii and Neospora caninum: Coccidia differing in host range and transmission strategy.</title>
        <authorList>
            <person name="Reid A.J."/>
            <person name="Vermont S.J."/>
            <person name="Cotton J.A."/>
            <person name="Harris D."/>
            <person name="Hill-Cawthorne G.A."/>
            <person name="Konen-Waisman S."/>
            <person name="Latham S.M."/>
            <person name="Mourier T."/>
            <person name="Norton R."/>
            <person name="Quail M.A."/>
            <person name="Sanders M."/>
            <person name="Shanmugam D."/>
            <person name="Sohal A."/>
            <person name="Wasmuth J.D."/>
            <person name="Brunk B."/>
            <person name="Grigg M.E."/>
            <person name="Howard J.C."/>
            <person name="Parkinson J."/>
            <person name="Roos D.S."/>
            <person name="Trees A.J."/>
            <person name="Berriman M."/>
            <person name="Pain A."/>
            <person name="Wastling J.M."/>
        </authorList>
    </citation>
    <scope>NUCLEOTIDE SEQUENCE [LARGE SCALE GENOMIC DNA]</scope>
    <source>
        <strain evidence="11">Liverpool</strain>
    </source>
</reference>
<feature type="region of interest" description="Disordered" evidence="7">
    <location>
        <begin position="569"/>
        <end position="597"/>
    </location>
</feature>
<evidence type="ECO:0000313" key="10">
    <source>
        <dbReference type="EMBL" id="CEL65129.1"/>
    </source>
</evidence>
<dbReference type="InterPro" id="IPR002259">
    <property type="entry name" value="Eqnu_transpt"/>
</dbReference>
<evidence type="ECO:0000256" key="7">
    <source>
        <dbReference type="SAM" id="MobiDB-lite"/>
    </source>
</evidence>
<evidence type="ECO:0000256" key="6">
    <source>
        <dbReference type="ARBA" id="ARBA00023136"/>
    </source>
</evidence>
<keyword evidence="6 8" id="KW-0472">Membrane</keyword>
<dbReference type="Proteomes" id="UP000007494">
    <property type="component" value="Chromosome IV"/>
</dbReference>
<dbReference type="GeneID" id="13441552"/>
<evidence type="ECO:0000313" key="11">
    <source>
        <dbReference type="Proteomes" id="UP000007494"/>
    </source>
</evidence>
<name>F0VA30_NEOCL</name>
<dbReference type="GO" id="GO:0005337">
    <property type="term" value="F:nucleoside transmembrane transporter activity"/>
    <property type="evidence" value="ECO:0007669"/>
    <property type="project" value="InterPro"/>
</dbReference>
<evidence type="ECO:0008006" key="12">
    <source>
        <dbReference type="Google" id="ProtNLM"/>
    </source>
</evidence>
<dbReference type="eggNOG" id="ENOG502QZ43">
    <property type="taxonomic scope" value="Eukaryota"/>
</dbReference>
<evidence type="ECO:0000256" key="1">
    <source>
        <dbReference type="ARBA" id="ARBA00004141"/>
    </source>
</evidence>
<dbReference type="InParanoid" id="F0VA30"/>
<feature type="transmembrane region" description="Helical" evidence="8">
    <location>
        <begin position="138"/>
        <end position="164"/>
    </location>
</feature>
<organism evidence="9 11">
    <name type="scientific">Neospora caninum (strain Liverpool)</name>
    <dbReference type="NCBI Taxonomy" id="572307"/>
    <lineage>
        <taxon>Eukaryota</taxon>
        <taxon>Sar</taxon>
        <taxon>Alveolata</taxon>
        <taxon>Apicomplexa</taxon>
        <taxon>Conoidasida</taxon>
        <taxon>Coccidia</taxon>
        <taxon>Eucoccidiorida</taxon>
        <taxon>Eimeriorina</taxon>
        <taxon>Sarcocystidae</taxon>
        <taxon>Neospora</taxon>
    </lineage>
</organism>
<keyword evidence="11" id="KW-1185">Reference proteome</keyword>
<comment type="subcellular location">
    <subcellularLocation>
        <location evidence="1">Membrane</location>
        <topology evidence="1">Multi-pass membrane protein</topology>
    </subcellularLocation>
</comment>
<dbReference type="RefSeq" id="XP_003880552.1">
    <property type="nucleotide sequence ID" value="XM_003880503.1"/>
</dbReference>
<sequence length="802" mass="86479">MDNSNRDETAMDAVVAVGAGEEHIGGRLNVRDDDDRKRREAMLMRRLFLLLGICTTMPWNSLLTSLPIFTLTYFPMYKWGTWSAQINSAALLLIQPLLGWVMPRISLASCYLSSLGALLVATVLVPLFGYLFQATFLGFAICLSALFVLAAAGAFLQATAFILAASVTDERYLYQFFVGQAAAGVLAAICGFTPYLIREILQHGRWHVTPLTHIPVDAPLSQDAGSAAQASPELPRDSVLPDGSRTHDTEYLWSLYSSSLAFTVCTCLTIICIISYRALGKSRLFSALLALPASSQDTEEVVPLVSDASLNGQAESTGVQMSQARQQGADTANEAGLHGHESELRRRSVPAGEGSGEATSTYSAPPDKATWMDERVRIEQTNLFLTLFVTGLVFPACTAEWRPQGPVSVSTAGNASNATVWALVVSGFTAQQLQLFLATCFQAGDLVSRLFTRWFKCLMLSPETATGEQLRAEAEEAACEAAGPHPLPSWIKREEETDEEERRTEGSESTREQTQSGRDTESEREELRTGSAHSPLTVPVVMRVMFVPLFIISQLATLPSATPPLPPTTAFDLKASSGNPTFPVSPSRAPRPDLFSSSPKSPSSFLSLAASLTDGVASPLASDTAWGFILQLLSHDVCRLFLMLALAISNGLYATVAVLNANAAAAIAARQLTNPGGSEVQAGRGENVDRREDNGEQQKTGRREGQDEDSGDLGGGSPSSRESLLREEDRVTPRPHSAASFPGDSREGQGGLPLRRRRSALERSSRRKRQEVAFGTNFGVVAGVCAGSWCGAALQFFVPRSW</sequence>
<feature type="transmembrane region" description="Helical" evidence="8">
    <location>
        <begin position="251"/>
        <end position="276"/>
    </location>
</feature>
<reference evidence="9" key="1">
    <citation type="submission" date="2011-02" db="EMBL/GenBank/DDBJ databases">
        <authorList>
            <person name="Aslett M."/>
        </authorList>
    </citation>
    <scope>NUCLEOTIDE SEQUENCE</scope>
    <source>
        <strain evidence="9">Liverpool</strain>
    </source>
</reference>
<feature type="transmembrane region" description="Helical" evidence="8">
    <location>
        <begin position="110"/>
        <end position="132"/>
    </location>
</feature>
<dbReference type="PANTHER" id="PTHR10332:SF10">
    <property type="entry name" value="EQUILIBRATIVE NUCLEOSIDE TRANSPORTER 4"/>
    <property type="match status" value="1"/>
</dbReference>
<feature type="transmembrane region" description="Helical" evidence="8">
    <location>
        <begin position="640"/>
        <end position="661"/>
    </location>
</feature>
<feature type="transmembrane region" description="Helical" evidence="8">
    <location>
        <begin position="79"/>
        <end position="98"/>
    </location>
</feature>
<protein>
    <recommendedName>
        <fullName evidence="12">Transmembrane protein</fullName>
    </recommendedName>
</protein>
<feature type="compositionally biased region" description="Polar residues" evidence="7">
    <location>
        <begin position="315"/>
        <end position="330"/>
    </location>
</feature>
<keyword evidence="5 8" id="KW-1133">Transmembrane helix</keyword>
<accession>F0VA30</accession>
<feature type="transmembrane region" description="Helical" evidence="8">
    <location>
        <begin position="47"/>
        <end position="73"/>
    </location>
</feature>
<dbReference type="VEuPathDB" id="ToxoDB:NCLIV_009880"/>